<dbReference type="EMBL" id="QOVL01000006">
    <property type="protein sequence ID" value="RXG31810.1"/>
    <property type="molecule type" value="Genomic_DNA"/>
</dbReference>
<evidence type="ECO:0000313" key="1">
    <source>
        <dbReference type="EMBL" id="RXG31810.1"/>
    </source>
</evidence>
<accession>A0A4Q0PMS7</accession>
<organism evidence="1 2">
    <name type="scientific">Leeuwenhoekiella marinoflava</name>
    <dbReference type="NCBI Taxonomy" id="988"/>
    <lineage>
        <taxon>Bacteria</taxon>
        <taxon>Pseudomonadati</taxon>
        <taxon>Bacteroidota</taxon>
        <taxon>Flavobacteriia</taxon>
        <taxon>Flavobacteriales</taxon>
        <taxon>Flavobacteriaceae</taxon>
        <taxon>Leeuwenhoekiella</taxon>
    </lineage>
</organism>
<reference evidence="1 2" key="1">
    <citation type="submission" date="2018-07" db="EMBL/GenBank/DDBJ databases">
        <title>Leeuwenhoekiella genomics.</title>
        <authorList>
            <person name="Tahon G."/>
            <person name="Willems A."/>
        </authorList>
    </citation>
    <scope>NUCLEOTIDE SEQUENCE [LARGE SCALE GENOMIC DNA]</scope>
    <source>
        <strain evidence="1 2">LMG 1345</strain>
    </source>
</reference>
<dbReference type="RefSeq" id="WP_164917848.1">
    <property type="nucleotide sequence ID" value="NZ_QOVL01000006.1"/>
</dbReference>
<dbReference type="STRING" id="1122159.SAMN02745246_01548"/>
<dbReference type="Proteomes" id="UP000290608">
    <property type="component" value="Unassembled WGS sequence"/>
</dbReference>
<comment type="caution">
    <text evidence="1">The sequence shown here is derived from an EMBL/GenBank/DDBJ whole genome shotgun (WGS) entry which is preliminary data.</text>
</comment>
<name>A0A4Q0PMS7_9FLAO</name>
<gene>
    <name evidence="1" type="ORF">DSL99_1634</name>
</gene>
<evidence type="ECO:0000313" key="2">
    <source>
        <dbReference type="Proteomes" id="UP000290608"/>
    </source>
</evidence>
<sequence length="54" mass="6526">MNPYLQIAREHLSIEDLEMLLKEKRGNSAEHMTYEQSRAAYYGEQFKKLHRRKS</sequence>
<dbReference type="AlphaFoldDB" id="A0A4Q0PMS7"/>
<proteinExistence type="predicted"/>
<protein>
    <submittedName>
        <fullName evidence="1">Uncharacterized protein</fullName>
    </submittedName>
</protein>